<dbReference type="GO" id="GO:0005337">
    <property type="term" value="F:nucleoside transmembrane transporter activity"/>
    <property type="evidence" value="ECO:0007669"/>
    <property type="project" value="InterPro"/>
</dbReference>
<evidence type="ECO:0000256" key="6">
    <source>
        <dbReference type="ARBA" id="ARBA00023136"/>
    </source>
</evidence>
<keyword evidence="7" id="KW-0813">Transport</keyword>
<evidence type="ECO:0000256" key="4">
    <source>
        <dbReference type="ARBA" id="ARBA00022692"/>
    </source>
</evidence>
<comment type="subcellular location">
    <subcellularLocation>
        <location evidence="1">Cell membrane</location>
        <topology evidence="1">Multi-pass membrane protein</topology>
    </subcellularLocation>
</comment>
<keyword evidence="12" id="KW-1185">Reference proteome</keyword>
<dbReference type="Pfam" id="PF01773">
    <property type="entry name" value="Nucleos_tra2_N"/>
    <property type="match status" value="1"/>
</dbReference>
<feature type="transmembrane region" description="Helical" evidence="7">
    <location>
        <begin position="169"/>
        <end position="191"/>
    </location>
</feature>
<dbReference type="GO" id="GO:0005886">
    <property type="term" value="C:plasma membrane"/>
    <property type="evidence" value="ECO:0007669"/>
    <property type="project" value="UniProtKB-SubCell"/>
</dbReference>
<keyword evidence="6 7" id="KW-0472">Membrane</keyword>
<dbReference type="InterPro" id="IPR011657">
    <property type="entry name" value="CNT_C_dom"/>
</dbReference>
<dbReference type="Pfam" id="PF07662">
    <property type="entry name" value="Nucleos_tra2_C"/>
    <property type="match status" value="1"/>
</dbReference>
<feature type="transmembrane region" description="Helical" evidence="7">
    <location>
        <begin position="350"/>
        <end position="374"/>
    </location>
</feature>
<dbReference type="EMBL" id="NDXW01000001">
    <property type="protein sequence ID" value="RDH44839.1"/>
    <property type="molecule type" value="Genomic_DNA"/>
</dbReference>
<dbReference type="GO" id="GO:0015293">
    <property type="term" value="F:symporter activity"/>
    <property type="evidence" value="ECO:0007669"/>
    <property type="project" value="TreeGrafter"/>
</dbReference>
<evidence type="ECO:0000256" key="7">
    <source>
        <dbReference type="RuleBase" id="RU362018"/>
    </source>
</evidence>
<dbReference type="PANTHER" id="PTHR10590:SF4">
    <property type="entry name" value="SOLUTE CARRIER FAMILY 28 MEMBER 3"/>
    <property type="match status" value="1"/>
</dbReference>
<feature type="domain" description="Concentrative nucleoside transporter N-terminal" evidence="8">
    <location>
        <begin position="8"/>
        <end position="81"/>
    </location>
</feature>
<sequence>MEILISLLGIVTLLGIAFLLSDNKKAINPRTVAGAFLLQAGLGAFALYFDAGRTAIEALASGVSKLFSYADAGIGFLFGSLINPGAGDWGFLFAIKVLPVIIFFSSLIAVLYHLGIMQLVIRVIGGGIQKLLGTSRSESLSATANVFVGQTEAPLLVRPFISRMTQSELFAIMVGGLASVAGTVLFGYVSMGGDLKFLLAACFMSAPGGLLMAKIIKPEVEEPHQDIQSAIDDDPDQPVNVIDAAAVGASNGLKLCVNVGAMLIAFISLIAVLNGITGGVGEIFGLPDLTIEKILGWVFYPIAFIIGTPAADITQVASLIGQKIIANEFVAFMSYGELIKAGGLTEQGQVIANFALCGFANLSSIAILLGGLGAMAPNRRPDIARLGLKAVAAGTLSNLMSATLAGLFFML</sequence>
<dbReference type="Pfam" id="PF07670">
    <property type="entry name" value="Gate"/>
    <property type="match status" value="1"/>
</dbReference>
<dbReference type="InterPro" id="IPR008276">
    <property type="entry name" value="C_nuclsd_transpt"/>
</dbReference>
<feature type="domain" description="Nucleoside transporter/FeoB GTPase Gate" evidence="10">
    <location>
        <begin position="94"/>
        <end position="194"/>
    </location>
</feature>
<feature type="domain" description="Concentrative nucleoside transporter C-terminal" evidence="9">
    <location>
        <begin position="198"/>
        <end position="406"/>
    </location>
</feature>
<dbReference type="Proteomes" id="UP000257039">
    <property type="component" value="Unassembled WGS sequence"/>
</dbReference>
<keyword evidence="4 7" id="KW-0812">Transmembrane</keyword>
<evidence type="ECO:0000313" key="12">
    <source>
        <dbReference type="Proteomes" id="UP000257039"/>
    </source>
</evidence>
<dbReference type="PANTHER" id="PTHR10590">
    <property type="entry name" value="SODIUM/NUCLEOSIDE COTRANSPORTER"/>
    <property type="match status" value="1"/>
</dbReference>
<dbReference type="RefSeq" id="WP_094787906.1">
    <property type="nucleotide sequence ID" value="NZ_JAEVHG010000001.1"/>
</dbReference>
<name>A0A4P9VQ18_9GAMM</name>
<dbReference type="InterPro" id="IPR002668">
    <property type="entry name" value="CNT_N_dom"/>
</dbReference>
<evidence type="ECO:0000256" key="5">
    <source>
        <dbReference type="ARBA" id="ARBA00022989"/>
    </source>
</evidence>
<evidence type="ECO:0000256" key="1">
    <source>
        <dbReference type="ARBA" id="ARBA00004651"/>
    </source>
</evidence>
<proteinExistence type="inferred from homology"/>
<evidence type="ECO:0000256" key="3">
    <source>
        <dbReference type="ARBA" id="ARBA00022475"/>
    </source>
</evidence>
<dbReference type="AlphaFoldDB" id="A0A4P9VQ18"/>
<evidence type="ECO:0000259" key="8">
    <source>
        <dbReference type="Pfam" id="PF01773"/>
    </source>
</evidence>
<feature type="transmembrane region" description="Helical" evidence="7">
    <location>
        <begin position="386"/>
        <end position="410"/>
    </location>
</feature>
<feature type="transmembrane region" description="Helical" evidence="7">
    <location>
        <begin position="294"/>
        <end position="313"/>
    </location>
</feature>
<organism evidence="11 12">
    <name type="scientific">Zooshikella ganghwensis</name>
    <dbReference type="NCBI Taxonomy" id="202772"/>
    <lineage>
        <taxon>Bacteria</taxon>
        <taxon>Pseudomonadati</taxon>
        <taxon>Pseudomonadota</taxon>
        <taxon>Gammaproteobacteria</taxon>
        <taxon>Oceanospirillales</taxon>
        <taxon>Zooshikellaceae</taxon>
        <taxon>Zooshikella</taxon>
    </lineage>
</organism>
<comment type="caution">
    <text evidence="11">The sequence shown here is derived from an EMBL/GenBank/DDBJ whole genome shotgun (WGS) entry which is preliminary data.</text>
</comment>
<reference evidence="11 12" key="1">
    <citation type="submission" date="2017-04" db="EMBL/GenBank/DDBJ databases">
        <title>Draft genome sequence of Zooshikella ganghwensis VG4 isolated from Red Sea sediments.</title>
        <authorList>
            <person name="Rehman Z."/>
            <person name="Alam I."/>
            <person name="Kamau A."/>
            <person name="Bajic V."/>
            <person name="Leiknes T."/>
        </authorList>
    </citation>
    <scope>NUCLEOTIDE SEQUENCE [LARGE SCALE GENOMIC DNA]</scope>
    <source>
        <strain evidence="11 12">VG4</strain>
    </source>
</reference>
<evidence type="ECO:0000313" key="11">
    <source>
        <dbReference type="EMBL" id="RDH44839.1"/>
    </source>
</evidence>
<feature type="transmembrane region" description="Helical" evidence="7">
    <location>
        <begin position="31"/>
        <end position="51"/>
    </location>
</feature>
<protein>
    <recommendedName>
        <fullName evidence="7">Nucleoside permease</fullName>
    </recommendedName>
</protein>
<comment type="similarity">
    <text evidence="2 7">Belongs to the concentrative nucleoside transporter (CNT) (TC 2.A.41) family.</text>
</comment>
<comment type="caution">
    <text evidence="7">Lacks conserved residue(s) required for the propagation of feature annotation.</text>
</comment>
<evidence type="ECO:0000256" key="2">
    <source>
        <dbReference type="ARBA" id="ARBA00009033"/>
    </source>
</evidence>
<dbReference type="InterPro" id="IPR011642">
    <property type="entry name" value="Gate_dom"/>
</dbReference>
<dbReference type="NCBIfam" id="TIGR00804">
    <property type="entry name" value="nupC"/>
    <property type="match status" value="1"/>
</dbReference>
<keyword evidence="5 7" id="KW-1133">Transmembrane helix</keyword>
<accession>A0A4P9VQ18</accession>
<feature type="transmembrane region" description="Helical" evidence="7">
    <location>
        <begin position="255"/>
        <end position="274"/>
    </location>
</feature>
<keyword evidence="3" id="KW-1003">Cell membrane</keyword>
<feature type="transmembrane region" description="Helical" evidence="7">
    <location>
        <begin position="89"/>
        <end position="112"/>
    </location>
</feature>
<evidence type="ECO:0000259" key="10">
    <source>
        <dbReference type="Pfam" id="PF07670"/>
    </source>
</evidence>
<gene>
    <name evidence="11" type="ORF">B9G39_16140</name>
</gene>
<dbReference type="InterPro" id="IPR018270">
    <property type="entry name" value="C_nuclsd_transpt_met_bac"/>
</dbReference>
<evidence type="ECO:0000259" key="9">
    <source>
        <dbReference type="Pfam" id="PF07662"/>
    </source>
</evidence>